<dbReference type="Proteomes" id="UP000823388">
    <property type="component" value="Chromosome 9N"/>
</dbReference>
<sequence length="127" mass="13125">MAANGGGGDLKLLGVWDSPYVNRVQIVLNLKGLSYEYVEEDLLHKSALLLESNPVHGKVPCLSTAAGRSPSRRSSSSTSTRPSPAPAARPSSPPTRTSAPPPASGPPSSTIRRASPPFLEPIGSGAL</sequence>
<feature type="compositionally biased region" description="Low complexity" evidence="2">
    <location>
        <begin position="63"/>
        <end position="82"/>
    </location>
</feature>
<dbReference type="InterPro" id="IPR004045">
    <property type="entry name" value="Glutathione_S-Trfase_N"/>
</dbReference>
<feature type="region of interest" description="Disordered" evidence="2">
    <location>
        <begin position="59"/>
        <end position="127"/>
    </location>
</feature>
<keyword evidence="1" id="KW-0963">Cytoplasm</keyword>
<dbReference type="PANTHER" id="PTHR11260">
    <property type="entry name" value="GLUTATHIONE S-TRANSFERASE, GST, SUPERFAMILY, GST DOMAIN CONTAINING"/>
    <property type="match status" value="1"/>
</dbReference>
<organism evidence="4 5">
    <name type="scientific">Panicum virgatum</name>
    <name type="common">Blackwell switchgrass</name>
    <dbReference type="NCBI Taxonomy" id="38727"/>
    <lineage>
        <taxon>Eukaryota</taxon>
        <taxon>Viridiplantae</taxon>
        <taxon>Streptophyta</taxon>
        <taxon>Embryophyta</taxon>
        <taxon>Tracheophyta</taxon>
        <taxon>Spermatophyta</taxon>
        <taxon>Magnoliopsida</taxon>
        <taxon>Liliopsida</taxon>
        <taxon>Poales</taxon>
        <taxon>Poaceae</taxon>
        <taxon>PACMAD clade</taxon>
        <taxon>Panicoideae</taxon>
        <taxon>Panicodae</taxon>
        <taxon>Paniceae</taxon>
        <taxon>Panicinae</taxon>
        <taxon>Panicum</taxon>
        <taxon>Panicum sect. Hiantes</taxon>
    </lineage>
</organism>
<evidence type="ECO:0000259" key="3">
    <source>
        <dbReference type="PROSITE" id="PS50404"/>
    </source>
</evidence>
<dbReference type="GO" id="GO:0004364">
    <property type="term" value="F:glutathione transferase activity"/>
    <property type="evidence" value="ECO:0007669"/>
    <property type="project" value="UniProtKB-UniRule"/>
</dbReference>
<keyword evidence="5" id="KW-1185">Reference proteome</keyword>
<dbReference type="InterPro" id="IPR036249">
    <property type="entry name" value="Thioredoxin-like_sf"/>
</dbReference>
<dbReference type="GO" id="GO:0005829">
    <property type="term" value="C:cytosol"/>
    <property type="evidence" value="ECO:0007669"/>
    <property type="project" value="UniProtKB-SubCell"/>
</dbReference>
<dbReference type="EC" id="2.5.1.18" evidence="1"/>
<keyword evidence="1" id="KW-0808">Transferase</keyword>
<dbReference type="AlphaFoldDB" id="A0A8T0MRX4"/>
<gene>
    <name evidence="4" type="ORF">PVAP13_9NG494100</name>
</gene>
<evidence type="ECO:0000256" key="2">
    <source>
        <dbReference type="SAM" id="MobiDB-lite"/>
    </source>
</evidence>
<comment type="catalytic activity">
    <reaction evidence="1">
        <text>RX + glutathione = an S-substituted glutathione + a halide anion + H(+)</text>
        <dbReference type="Rhea" id="RHEA:16437"/>
        <dbReference type="ChEBI" id="CHEBI:15378"/>
        <dbReference type="ChEBI" id="CHEBI:16042"/>
        <dbReference type="ChEBI" id="CHEBI:17792"/>
        <dbReference type="ChEBI" id="CHEBI:57925"/>
        <dbReference type="ChEBI" id="CHEBI:90779"/>
        <dbReference type="EC" id="2.5.1.18"/>
    </reaction>
</comment>
<comment type="subcellular location">
    <subcellularLocation>
        <location evidence="1">Cytoplasm</location>
        <location evidence="1">Cytosol</location>
    </subcellularLocation>
</comment>
<dbReference type="Gene3D" id="3.40.30.10">
    <property type="entry name" value="Glutaredoxin"/>
    <property type="match status" value="1"/>
</dbReference>
<accession>A0A8T0MRX4</accession>
<comment type="similarity">
    <text evidence="1">Belongs to the GST superfamily.</text>
</comment>
<dbReference type="GO" id="GO:0006749">
    <property type="term" value="P:glutathione metabolic process"/>
    <property type="evidence" value="ECO:0007669"/>
    <property type="project" value="TreeGrafter"/>
</dbReference>
<dbReference type="Pfam" id="PF02798">
    <property type="entry name" value="GST_N"/>
    <property type="match status" value="1"/>
</dbReference>
<protein>
    <recommendedName>
        <fullName evidence="1">Glutathione S-transferase</fullName>
        <ecNumber evidence="1">2.5.1.18</ecNumber>
    </recommendedName>
</protein>
<dbReference type="PANTHER" id="PTHR11260:SF550">
    <property type="entry name" value="GLUTATHIONE S-TRANSFERASE"/>
    <property type="match status" value="1"/>
</dbReference>
<dbReference type="EMBL" id="CM029054">
    <property type="protein sequence ID" value="KAG2539775.1"/>
    <property type="molecule type" value="Genomic_DNA"/>
</dbReference>
<dbReference type="SUPFAM" id="SSF52833">
    <property type="entry name" value="Thioredoxin-like"/>
    <property type="match status" value="1"/>
</dbReference>
<dbReference type="InterPro" id="IPR045073">
    <property type="entry name" value="Omega/Tau-like"/>
</dbReference>
<name>A0A8T0MRX4_PANVG</name>
<comment type="caution">
    <text evidence="4">The sequence shown here is derived from an EMBL/GenBank/DDBJ whole genome shotgun (WGS) entry which is preliminary data.</text>
</comment>
<evidence type="ECO:0000256" key="1">
    <source>
        <dbReference type="RuleBase" id="RU369102"/>
    </source>
</evidence>
<evidence type="ECO:0000313" key="4">
    <source>
        <dbReference type="EMBL" id="KAG2539775.1"/>
    </source>
</evidence>
<evidence type="ECO:0000313" key="5">
    <source>
        <dbReference type="Proteomes" id="UP000823388"/>
    </source>
</evidence>
<comment type="function">
    <text evidence="1">Is involved in the conjugation of reduced glutathione to a wide number of exogenous and endogenous hydrophobic electrophiles.</text>
</comment>
<feature type="domain" description="GST N-terminal" evidence="3">
    <location>
        <begin position="8"/>
        <end position="62"/>
    </location>
</feature>
<dbReference type="PROSITE" id="PS50404">
    <property type="entry name" value="GST_NTER"/>
    <property type="match status" value="1"/>
</dbReference>
<proteinExistence type="inferred from homology"/>
<reference evidence="4" key="1">
    <citation type="submission" date="2020-05" db="EMBL/GenBank/DDBJ databases">
        <title>WGS assembly of Panicum virgatum.</title>
        <authorList>
            <person name="Lovell J.T."/>
            <person name="Jenkins J."/>
            <person name="Shu S."/>
            <person name="Juenger T.E."/>
            <person name="Schmutz J."/>
        </authorList>
    </citation>
    <scope>NUCLEOTIDE SEQUENCE</scope>
    <source>
        <strain evidence="4">AP13</strain>
    </source>
</reference>
<feature type="compositionally biased region" description="Pro residues" evidence="2">
    <location>
        <begin position="83"/>
        <end position="105"/>
    </location>
</feature>